<reference evidence="7 8" key="1">
    <citation type="submission" date="2022-10" db="EMBL/GenBank/DDBJ databases">
        <title>Host association and intracellularity evolved multiple times independently in the Rickettsiales.</title>
        <authorList>
            <person name="Castelli M."/>
            <person name="Nardi T."/>
            <person name="Gammuto L."/>
            <person name="Bellinzona G."/>
            <person name="Sabaneyeva E."/>
            <person name="Potekhin A."/>
            <person name="Serra V."/>
            <person name="Petroni G."/>
            <person name="Sassera D."/>
        </authorList>
    </citation>
    <scope>NUCLEOTIDE SEQUENCE [LARGE SCALE GENOMIC DNA]</scope>
    <source>
        <strain evidence="7 8">Kr 154-4</strain>
    </source>
</reference>
<evidence type="ECO:0000313" key="8">
    <source>
        <dbReference type="Proteomes" id="UP001326613"/>
    </source>
</evidence>
<gene>
    <name evidence="5" type="primary">rpmF</name>
    <name evidence="7" type="ORF">Trichorick_00806</name>
</gene>
<dbReference type="Pfam" id="PF01783">
    <property type="entry name" value="Ribosomal_L32p"/>
    <property type="match status" value="1"/>
</dbReference>
<organism evidence="7 8">
    <name type="scientific">Candidatus Trichorickettsia mobilis</name>
    <dbReference type="NCBI Taxonomy" id="1346319"/>
    <lineage>
        <taxon>Bacteria</taxon>
        <taxon>Pseudomonadati</taxon>
        <taxon>Pseudomonadota</taxon>
        <taxon>Alphaproteobacteria</taxon>
        <taxon>Rickettsiales</taxon>
        <taxon>Rickettsiaceae</taxon>
        <taxon>Rickettsieae</taxon>
        <taxon>Candidatus Trichorickettsia</taxon>
    </lineage>
</organism>
<dbReference type="GO" id="GO:0005840">
    <property type="term" value="C:ribosome"/>
    <property type="evidence" value="ECO:0007669"/>
    <property type="project" value="UniProtKB-KW"/>
</dbReference>
<evidence type="ECO:0000256" key="3">
    <source>
        <dbReference type="ARBA" id="ARBA00023274"/>
    </source>
</evidence>
<dbReference type="Gene3D" id="1.20.5.640">
    <property type="entry name" value="Single helix bin"/>
    <property type="match status" value="1"/>
</dbReference>
<evidence type="ECO:0000256" key="5">
    <source>
        <dbReference type="HAMAP-Rule" id="MF_00340"/>
    </source>
</evidence>
<dbReference type="InterPro" id="IPR044957">
    <property type="entry name" value="Ribosomal_bL32_bact"/>
</dbReference>
<sequence>MAVPKKKTSKSRRNMRRAHHALGKINVVVDSRTGEYKLPHHMSLIDGTYNERLVIAKKIATDEAV</sequence>
<dbReference type="InterPro" id="IPR011332">
    <property type="entry name" value="Ribosomal_zn-bd"/>
</dbReference>
<keyword evidence="2 5" id="KW-0689">Ribosomal protein</keyword>
<protein>
    <recommendedName>
        <fullName evidence="4 5">Large ribosomal subunit protein bL32</fullName>
    </recommendedName>
</protein>
<dbReference type="EMBL" id="CP112932">
    <property type="protein sequence ID" value="WPY00916.1"/>
    <property type="molecule type" value="Genomic_DNA"/>
</dbReference>
<comment type="similarity">
    <text evidence="1 5">Belongs to the bacterial ribosomal protein bL32 family.</text>
</comment>
<dbReference type="NCBIfam" id="TIGR01031">
    <property type="entry name" value="rpmF_bact"/>
    <property type="match status" value="1"/>
</dbReference>
<keyword evidence="3 5" id="KW-0687">Ribonucleoprotein</keyword>
<proteinExistence type="inferred from homology"/>
<accession>A0ABZ0UTK6</accession>
<dbReference type="SUPFAM" id="SSF57829">
    <property type="entry name" value="Zn-binding ribosomal proteins"/>
    <property type="match status" value="1"/>
</dbReference>
<name>A0ABZ0UTK6_9RICK</name>
<dbReference type="RefSeq" id="WP_323737741.1">
    <property type="nucleotide sequence ID" value="NZ_CP112932.1"/>
</dbReference>
<dbReference type="PANTHER" id="PTHR35534:SF1">
    <property type="entry name" value="LARGE RIBOSOMAL SUBUNIT PROTEIN BL32"/>
    <property type="match status" value="1"/>
</dbReference>
<dbReference type="HAMAP" id="MF_00340">
    <property type="entry name" value="Ribosomal_bL32"/>
    <property type="match status" value="1"/>
</dbReference>
<evidence type="ECO:0000256" key="6">
    <source>
        <dbReference type="SAM" id="MobiDB-lite"/>
    </source>
</evidence>
<dbReference type="Proteomes" id="UP001326613">
    <property type="component" value="Chromosome"/>
</dbReference>
<dbReference type="InterPro" id="IPR002677">
    <property type="entry name" value="Ribosomal_bL32"/>
</dbReference>
<dbReference type="PANTHER" id="PTHR35534">
    <property type="entry name" value="50S RIBOSOMAL PROTEIN L32"/>
    <property type="match status" value="1"/>
</dbReference>
<evidence type="ECO:0000256" key="4">
    <source>
        <dbReference type="ARBA" id="ARBA00035178"/>
    </source>
</evidence>
<evidence type="ECO:0000313" key="7">
    <source>
        <dbReference type="EMBL" id="WPY00916.1"/>
    </source>
</evidence>
<evidence type="ECO:0000256" key="2">
    <source>
        <dbReference type="ARBA" id="ARBA00022980"/>
    </source>
</evidence>
<feature type="region of interest" description="Disordered" evidence="6">
    <location>
        <begin position="1"/>
        <end position="20"/>
    </location>
</feature>
<evidence type="ECO:0000256" key="1">
    <source>
        <dbReference type="ARBA" id="ARBA00008560"/>
    </source>
</evidence>
<keyword evidence="8" id="KW-1185">Reference proteome</keyword>